<protein>
    <submittedName>
        <fullName evidence="2">Uncharacterized protein</fullName>
    </submittedName>
</protein>
<evidence type="ECO:0000313" key="2">
    <source>
        <dbReference type="EMBL" id="CAB3395955.1"/>
    </source>
</evidence>
<gene>
    <name evidence="2" type="ORF">COOX1_3201</name>
</gene>
<evidence type="ECO:0000256" key="1">
    <source>
        <dbReference type="SAM" id="Phobius"/>
    </source>
</evidence>
<dbReference type="AlphaFoldDB" id="A0A6F9EHZ3"/>
<reference evidence="2 3" key="1">
    <citation type="submission" date="2020-04" db="EMBL/GenBank/DDBJ databases">
        <authorList>
            <person name="Hogendoorn C."/>
        </authorList>
    </citation>
    <scope>NUCLEOTIDE SEQUENCE [LARGE SCALE GENOMIC DNA]</scope>
    <source>
        <strain evidence="2">COOX1</strain>
    </source>
</reference>
<organism evidence="2 3">
    <name type="scientific">Kyrpidia spormannii</name>
    <dbReference type="NCBI Taxonomy" id="2055160"/>
    <lineage>
        <taxon>Bacteria</taxon>
        <taxon>Bacillati</taxon>
        <taxon>Bacillota</taxon>
        <taxon>Bacilli</taxon>
        <taxon>Bacillales</taxon>
        <taxon>Alicyclobacillaceae</taxon>
        <taxon>Kyrpidia</taxon>
    </lineage>
</organism>
<sequence>MKAQVRIVRRYEWSIGKFVLALGLAGIRVITMDPVNPPPH</sequence>
<proteinExistence type="predicted"/>
<keyword evidence="1" id="KW-0812">Transmembrane</keyword>
<name>A0A6F9EHZ3_9BACL</name>
<evidence type="ECO:0000313" key="3">
    <source>
        <dbReference type="Proteomes" id="UP000502196"/>
    </source>
</evidence>
<dbReference type="Proteomes" id="UP000502196">
    <property type="component" value="Chromosome"/>
</dbReference>
<keyword evidence="1" id="KW-0472">Membrane</keyword>
<dbReference type="EMBL" id="LR792683">
    <property type="protein sequence ID" value="CAB3395955.1"/>
    <property type="molecule type" value="Genomic_DNA"/>
</dbReference>
<feature type="transmembrane region" description="Helical" evidence="1">
    <location>
        <begin position="12"/>
        <end position="31"/>
    </location>
</feature>
<accession>A0A6F9EHZ3</accession>
<keyword evidence="1" id="KW-1133">Transmembrane helix</keyword>